<dbReference type="InterPro" id="IPR037049">
    <property type="entry name" value="DUF1214_C_sf"/>
</dbReference>
<dbReference type="Pfam" id="PF06742">
    <property type="entry name" value="DUF1214"/>
    <property type="match status" value="1"/>
</dbReference>
<comment type="caution">
    <text evidence="2">The sequence shown here is derived from an EMBL/GenBank/DDBJ whole genome shotgun (WGS) entry which is preliminary data.</text>
</comment>
<dbReference type="PANTHER" id="PTHR36509:SF2">
    <property type="entry name" value="BLL3101 PROTEIN"/>
    <property type="match status" value="1"/>
</dbReference>
<dbReference type="STRING" id="1755647.AS156_22070"/>
<accession>A0A560ME44</accession>
<dbReference type="PIRSF" id="PIRSF009471">
    <property type="entry name" value="UCP009471"/>
    <property type="match status" value="1"/>
</dbReference>
<reference evidence="2 3" key="1">
    <citation type="submission" date="2019-06" db="EMBL/GenBank/DDBJ databases">
        <title>Genomic Encyclopedia of Type Strains, Phase IV (KMG-V): Genome sequencing to study the core and pangenomes of soil and plant-associated prokaryotes.</title>
        <authorList>
            <person name="Whitman W."/>
        </authorList>
    </citation>
    <scope>NUCLEOTIDE SEQUENCE [LARGE SCALE GENOMIC DNA]</scope>
    <source>
        <strain evidence="2 3">BR 10355</strain>
    </source>
</reference>
<dbReference type="InterPro" id="IPR010621">
    <property type="entry name" value="DUF1214"/>
</dbReference>
<dbReference type="EMBL" id="VITY01000002">
    <property type="protein sequence ID" value="TWC05870.1"/>
    <property type="molecule type" value="Genomic_DNA"/>
</dbReference>
<organism evidence="2 3">
    <name type="scientific">Bradyrhizobium macuxiense</name>
    <dbReference type="NCBI Taxonomy" id="1755647"/>
    <lineage>
        <taxon>Bacteria</taxon>
        <taxon>Pseudomonadati</taxon>
        <taxon>Pseudomonadota</taxon>
        <taxon>Alphaproteobacteria</taxon>
        <taxon>Hyphomicrobiales</taxon>
        <taxon>Nitrobacteraceae</taxon>
        <taxon>Bradyrhizobium</taxon>
    </lineage>
</organism>
<evidence type="ECO:0000259" key="1">
    <source>
        <dbReference type="Pfam" id="PF06742"/>
    </source>
</evidence>
<proteinExistence type="predicted"/>
<dbReference type="AlphaFoldDB" id="A0A560ME44"/>
<name>A0A560ME44_9BRAD</name>
<dbReference type="InterPro" id="IPR012038">
    <property type="entry name" value="UCP009471"/>
</dbReference>
<dbReference type="Proteomes" id="UP000321304">
    <property type="component" value="Unassembled WGS sequence"/>
</dbReference>
<evidence type="ECO:0000313" key="3">
    <source>
        <dbReference type="Proteomes" id="UP000321304"/>
    </source>
</evidence>
<gene>
    <name evidence="2" type="ORF">FBZ93_102183</name>
</gene>
<feature type="domain" description="DUF1214" evidence="1">
    <location>
        <begin position="84"/>
        <end position="181"/>
    </location>
</feature>
<keyword evidence="3" id="KW-1185">Reference proteome</keyword>
<sequence length="204" mass="21972">MARRHLRHARTDVRLLLTTLLALVIATAVGLGLTYATATRGTDLGTLKIGAWTARPKNGTSDVDPYSRATIARSGELPIGTGDGIAFSATTDDKNKPLDGRCDIVVSGVTPAARFWTLTLFDRKGHLVANSLQRYGFTSQEIMRASDGTFEIHIASRSRAGNWLPTGGIERYALMLRLYDTPVGVATRTQRDAPMPSIATTGCP</sequence>
<dbReference type="SUPFAM" id="SSF160935">
    <property type="entry name" value="VPA0735-like"/>
    <property type="match status" value="1"/>
</dbReference>
<dbReference type="Gene3D" id="2.60.120.600">
    <property type="entry name" value="Domain of unknown function DUF1214, C-terminal domain"/>
    <property type="match status" value="1"/>
</dbReference>
<dbReference type="PANTHER" id="PTHR36509">
    <property type="entry name" value="BLL3101 PROTEIN"/>
    <property type="match status" value="1"/>
</dbReference>
<protein>
    <recommendedName>
        <fullName evidence="1">DUF1214 domain-containing protein</fullName>
    </recommendedName>
</protein>
<evidence type="ECO:0000313" key="2">
    <source>
        <dbReference type="EMBL" id="TWC05870.1"/>
    </source>
</evidence>